<dbReference type="RefSeq" id="WP_092732915.1">
    <property type="nucleotide sequence ID" value="NZ_FNPC01000005.1"/>
</dbReference>
<dbReference type="InterPro" id="IPR029016">
    <property type="entry name" value="GAF-like_dom_sf"/>
</dbReference>
<dbReference type="Pfam" id="PF01614">
    <property type="entry name" value="IclR_C"/>
    <property type="match status" value="1"/>
</dbReference>
<feature type="domain" description="IclR-ED" evidence="5">
    <location>
        <begin position="71"/>
        <end position="254"/>
    </location>
</feature>
<dbReference type="InterPro" id="IPR005471">
    <property type="entry name" value="Tscrpt_reg_IclR_N"/>
</dbReference>
<evidence type="ECO:0000313" key="6">
    <source>
        <dbReference type="EMBL" id="SDY45940.1"/>
    </source>
</evidence>
<dbReference type="PANTHER" id="PTHR30136">
    <property type="entry name" value="HELIX-TURN-HELIX TRANSCRIPTIONAL REGULATOR, ICLR FAMILY"/>
    <property type="match status" value="1"/>
</dbReference>
<accession>A0A1H3K148</accession>
<dbReference type="Proteomes" id="UP000199079">
    <property type="component" value="Unassembled WGS sequence"/>
</dbReference>
<proteinExistence type="predicted"/>
<dbReference type="InterPro" id="IPR050707">
    <property type="entry name" value="HTH_MetabolicPath_Reg"/>
</dbReference>
<gene>
    <name evidence="6" type="ORF">SAMN05216564_105219</name>
</gene>
<reference evidence="7" key="1">
    <citation type="submission" date="2016-10" db="EMBL/GenBank/DDBJ databases">
        <authorList>
            <person name="Varghese N."/>
            <person name="Submissions S."/>
        </authorList>
    </citation>
    <scope>NUCLEOTIDE SEQUENCE [LARGE SCALE GENOMIC DNA]</scope>
    <source>
        <strain evidence="7">DC30,IBRC 10041,KCTC 4046</strain>
    </source>
</reference>
<dbReference type="InterPro" id="IPR011991">
    <property type="entry name" value="ArsR-like_HTH"/>
</dbReference>
<evidence type="ECO:0000259" key="5">
    <source>
        <dbReference type="PROSITE" id="PS51078"/>
    </source>
</evidence>
<dbReference type="SMART" id="SM00346">
    <property type="entry name" value="HTH_ICLR"/>
    <property type="match status" value="1"/>
</dbReference>
<feature type="domain" description="HTH iclR-type" evidence="4">
    <location>
        <begin position="11"/>
        <end position="70"/>
    </location>
</feature>
<name>A0A1H3K148_9EURY</name>
<evidence type="ECO:0000256" key="1">
    <source>
        <dbReference type="ARBA" id="ARBA00023015"/>
    </source>
</evidence>
<dbReference type="InterPro" id="IPR036388">
    <property type="entry name" value="WH-like_DNA-bd_sf"/>
</dbReference>
<dbReference type="GO" id="GO:0003677">
    <property type="term" value="F:DNA binding"/>
    <property type="evidence" value="ECO:0007669"/>
    <property type="project" value="UniProtKB-KW"/>
</dbReference>
<sequence>MGLFDTPNRTVKTADTVFEMIRYLRESNGGTVTEIADALDIAESTAHTYLATLFEHEYVVKDGSRYGLSLKPLDNGMVVRNTMDLTTAARSVINQVAEETDEVVWIVVEEHGRAVYLMKSVGEKAVQTRGRIGKRTPLHDIAAGKAILANLPISRVEAIINRYGLPERTGSTITNPDTLFEELETIRDRGFAMNRGETIQTVHAVASPILKKDEVQGAIGIAGPKNRLSGDHFTETLPNVVCEAADTIELELTYH</sequence>
<dbReference type="GO" id="GO:0045892">
    <property type="term" value="P:negative regulation of DNA-templated transcription"/>
    <property type="evidence" value="ECO:0007669"/>
    <property type="project" value="TreeGrafter"/>
</dbReference>
<dbReference type="PROSITE" id="PS51077">
    <property type="entry name" value="HTH_ICLR"/>
    <property type="match status" value="1"/>
</dbReference>
<keyword evidence="2" id="KW-0238">DNA-binding</keyword>
<dbReference type="OrthoDB" id="14763at2157"/>
<evidence type="ECO:0000256" key="3">
    <source>
        <dbReference type="ARBA" id="ARBA00023163"/>
    </source>
</evidence>
<dbReference type="PROSITE" id="PS51078">
    <property type="entry name" value="ICLR_ED"/>
    <property type="match status" value="1"/>
</dbReference>
<evidence type="ECO:0000259" key="4">
    <source>
        <dbReference type="PROSITE" id="PS51077"/>
    </source>
</evidence>
<dbReference type="Gene3D" id="3.30.450.40">
    <property type="match status" value="1"/>
</dbReference>
<evidence type="ECO:0000256" key="2">
    <source>
        <dbReference type="ARBA" id="ARBA00023125"/>
    </source>
</evidence>
<dbReference type="AlphaFoldDB" id="A0A1H3K148"/>
<dbReference type="Gene3D" id="1.10.10.10">
    <property type="entry name" value="Winged helix-like DNA-binding domain superfamily/Winged helix DNA-binding domain"/>
    <property type="match status" value="1"/>
</dbReference>
<dbReference type="InterPro" id="IPR036390">
    <property type="entry name" value="WH_DNA-bd_sf"/>
</dbReference>
<dbReference type="Pfam" id="PF09339">
    <property type="entry name" value="HTH_IclR"/>
    <property type="match status" value="1"/>
</dbReference>
<dbReference type="SUPFAM" id="SSF55781">
    <property type="entry name" value="GAF domain-like"/>
    <property type="match status" value="1"/>
</dbReference>
<keyword evidence="1" id="KW-0805">Transcription regulation</keyword>
<organism evidence="6 7">
    <name type="scientific">Halopenitus persicus</name>
    <dbReference type="NCBI Taxonomy" id="1048396"/>
    <lineage>
        <taxon>Archaea</taxon>
        <taxon>Methanobacteriati</taxon>
        <taxon>Methanobacteriota</taxon>
        <taxon>Stenosarchaea group</taxon>
        <taxon>Halobacteria</taxon>
        <taxon>Halobacteriales</taxon>
        <taxon>Haloferacaceae</taxon>
        <taxon>Halopenitus</taxon>
    </lineage>
</organism>
<evidence type="ECO:0000313" key="7">
    <source>
        <dbReference type="Proteomes" id="UP000199079"/>
    </source>
</evidence>
<keyword evidence="3" id="KW-0804">Transcription</keyword>
<keyword evidence="7" id="KW-1185">Reference proteome</keyword>
<dbReference type="GO" id="GO:0003700">
    <property type="term" value="F:DNA-binding transcription factor activity"/>
    <property type="evidence" value="ECO:0007669"/>
    <property type="project" value="TreeGrafter"/>
</dbReference>
<dbReference type="CDD" id="cd00090">
    <property type="entry name" value="HTH_ARSR"/>
    <property type="match status" value="1"/>
</dbReference>
<dbReference type="InterPro" id="IPR014757">
    <property type="entry name" value="Tscrpt_reg_IclR_C"/>
</dbReference>
<dbReference type="EMBL" id="FNPC01000005">
    <property type="protein sequence ID" value="SDY45940.1"/>
    <property type="molecule type" value="Genomic_DNA"/>
</dbReference>
<dbReference type="PANTHER" id="PTHR30136:SF35">
    <property type="entry name" value="HTH-TYPE TRANSCRIPTIONAL REGULATOR RV1719"/>
    <property type="match status" value="1"/>
</dbReference>
<protein>
    <submittedName>
        <fullName evidence="6">Transcriptional regulator, IclR family</fullName>
    </submittedName>
</protein>
<dbReference type="SUPFAM" id="SSF46785">
    <property type="entry name" value="Winged helix' DNA-binding domain"/>
    <property type="match status" value="1"/>
</dbReference>